<evidence type="ECO:0000256" key="4">
    <source>
        <dbReference type="ARBA" id="ARBA00023163"/>
    </source>
</evidence>
<dbReference type="GO" id="GO:0005634">
    <property type="term" value="C:nucleus"/>
    <property type="evidence" value="ECO:0007669"/>
    <property type="project" value="UniProtKB-SubCell"/>
</dbReference>
<evidence type="ECO:0000256" key="3">
    <source>
        <dbReference type="ARBA" id="ARBA00023125"/>
    </source>
</evidence>
<dbReference type="InterPro" id="IPR017887">
    <property type="entry name" value="TF_TCP_subgr"/>
</dbReference>
<comment type="caution">
    <text evidence="8">The sequence shown here is derived from an EMBL/GenBank/DDBJ whole genome shotgun (WGS) entry which is preliminary data.</text>
</comment>
<keyword evidence="4" id="KW-0804">Transcription</keyword>
<dbReference type="PANTHER" id="PTHR31072:SF241">
    <property type="entry name" value="OS08G0432300 PROTEIN"/>
    <property type="match status" value="1"/>
</dbReference>
<dbReference type="GO" id="GO:0043565">
    <property type="term" value="F:sequence-specific DNA binding"/>
    <property type="evidence" value="ECO:0007669"/>
    <property type="project" value="TreeGrafter"/>
</dbReference>
<proteinExistence type="predicted"/>
<dbReference type="Proteomes" id="UP000823388">
    <property type="component" value="Chromosome 6K"/>
</dbReference>
<keyword evidence="9" id="KW-1185">Reference proteome</keyword>
<feature type="region of interest" description="Disordered" evidence="6">
    <location>
        <begin position="90"/>
        <end position="130"/>
    </location>
</feature>
<evidence type="ECO:0000256" key="1">
    <source>
        <dbReference type="ARBA" id="ARBA00004123"/>
    </source>
</evidence>
<feature type="region of interest" description="Disordered" evidence="6">
    <location>
        <begin position="191"/>
        <end position="225"/>
    </location>
</feature>
<evidence type="ECO:0000313" key="9">
    <source>
        <dbReference type="Proteomes" id="UP000823388"/>
    </source>
</evidence>
<accession>A0A8T0RG67</accession>
<dbReference type="Pfam" id="PF03634">
    <property type="entry name" value="TCP"/>
    <property type="match status" value="1"/>
</dbReference>
<dbReference type="InterPro" id="IPR005333">
    <property type="entry name" value="Transcription_factor_TCP"/>
</dbReference>
<protein>
    <recommendedName>
        <fullName evidence="7">TCP domain-containing protein</fullName>
    </recommendedName>
</protein>
<keyword evidence="3" id="KW-0238">DNA-binding</keyword>
<keyword evidence="5" id="KW-0539">Nucleus</keyword>
<dbReference type="GO" id="GO:2000032">
    <property type="term" value="P:regulation of secondary shoot formation"/>
    <property type="evidence" value="ECO:0007669"/>
    <property type="project" value="TreeGrafter"/>
</dbReference>
<feature type="domain" description="TCP" evidence="7">
    <location>
        <begin position="127"/>
        <end position="185"/>
    </location>
</feature>
<evidence type="ECO:0000256" key="2">
    <source>
        <dbReference type="ARBA" id="ARBA00023015"/>
    </source>
</evidence>
<gene>
    <name evidence="8" type="ORF">PVAP13_6KG270000</name>
</gene>
<reference evidence="8" key="1">
    <citation type="submission" date="2020-05" db="EMBL/GenBank/DDBJ databases">
        <title>WGS assembly of Panicum virgatum.</title>
        <authorList>
            <person name="Lovell J.T."/>
            <person name="Jenkins J."/>
            <person name="Shu S."/>
            <person name="Juenger T.E."/>
            <person name="Schmutz J."/>
        </authorList>
    </citation>
    <scope>NUCLEOTIDE SEQUENCE</scope>
    <source>
        <strain evidence="8">AP13</strain>
    </source>
</reference>
<dbReference type="AlphaFoldDB" id="A0A8T0RG67"/>
<sequence>MLPYYPNSRPHRHHHHHHCVYQQEQSLFQNPTAAAAAAFLMPATASMSAWDGYGAQIFPADMMLRHQETLEAVLQHPAATVLAPLRAPEAGQPAAGEGELRDAAPAGADGGAGGVHGAAVPRRRPYRTDRHSKIRTAQGVRDRRMRLSVGVAREFFALQDRLGFDKASKTVNWLLTQSKPAIDRLPAVVTKGGGEGSSSSTCCFKDSREEKAAENGRSRVGGRDGPAAALMEEHGGGEVDWITSDAAAAAPPLPPLPMDELEYYYQYYLQLEEMMRCNNGGGPR</sequence>
<dbReference type="PROSITE" id="PS51369">
    <property type="entry name" value="TCP"/>
    <property type="match status" value="1"/>
</dbReference>
<dbReference type="PANTHER" id="PTHR31072">
    <property type="entry name" value="TRANSCRIPTION FACTOR TCP4-RELATED"/>
    <property type="match status" value="1"/>
</dbReference>
<organism evidence="8 9">
    <name type="scientific">Panicum virgatum</name>
    <name type="common">Blackwell switchgrass</name>
    <dbReference type="NCBI Taxonomy" id="38727"/>
    <lineage>
        <taxon>Eukaryota</taxon>
        <taxon>Viridiplantae</taxon>
        <taxon>Streptophyta</taxon>
        <taxon>Embryophyta</taxon>
        <taxon>Tracheophyta</taxon>
        <taxon>Spermatophyta</taxon>
        <taxon>Magnoliopsida</taxon>
        <taxon>Liliopsida</taxon>
        <taxon>Poales</taxon>
        <taxon>Poaceae</taxon>
        <taxon>PACMAD clade</taxon>
        <taxon>Panicoideae</taxon>
        <taxon>Panicodae</taxon>
        <taxon>Paniceae</taxon>
        <taxon>Panicinae</taxon>
        <taxon>Panicum</taxon>
        <taxon>Panicum sect. Hiantes</taxon>
    </lineage>
</organism>
<evidence type="ECO:0000256" key="5">
    <source>
        <dbReference type="ARBA" id="ARBA00023242"/>
    </source>
</evidence>
<name>A0A8T0RG67_PANVG</name>
<feature type="compositionally biased region" description="Basic and acidic residues" evidence="6">
    <location>
        <begin position="205"/>
        <end position="217"/>
    </location>
</feature>
<dbReference type="OrthoDB" id="1896834at2759"/>
<dbReference type="EMBL" id="CM029047">
    <property type="protein sequence ID" value="KAG2584075.1"/>
    <property type="molecule type" value="Genomic_DNA"/>
</dbReference>
<evidence type="ECO:0000259" key="7">
    <source>
        <dbReference type="PROSITE" id="PS51369"/>
    </source>
</evidence>
<dbReference type="GO" id="GO:0003700">
    <property type="term" value="F:DNA-binding transcription factor activity"/>
    <property type="evidence" value="ECO:0007669"/>
    <property type="project" value="InterPro"/>
</dbReference>
<evidence type="ECO:0000313" key="8">
    <source>
        <dbReference type="EMBL" id="KAG2584075.1"/>
    </source>
</evidence>
<evidence type="ECO:0000256" key="6">
    <source>
        <dbReference type="SAM" id="MobiDB-lite"/>
    </source>
</evidence>
<feature type="compositionally biased region" description="Low complexity" evidence="6">
    <location>
        <begin position="90"/>
        <end position="107"/>
    </location>
</feature>
<comment type="subcellular location">
    <subcellularLocation>
        <location evidence="1">Nucleus</location>
    </subcellularLocation>
</comment>
<keyword evidence="2" id="KW-0805">Transcription regulation</keyword>